<dbReference type="AlphaFoldDB" id="A0AAV9BNF5"/>
<comment type="caution">
    <text evidence="1">The sequence shown here is derived from an EMBL/GenBank/DDBJ whole genome shotgun (WGS) entry which is preliminary data.</text>
</comment>
<evidence type="ECO:0000313" key="1">
    <source>
        <dbReference type="EMBL" id="KAK1277669.1"/>
    </source>
</evidence>
<proteinExistence type="predicted"/>
<protein>
    <submittedName>
        <fullName evidence="1">Uncharacterized protein</fullName>
    </submittedName>
</protein>
<keyword evidence="2" id="KW-1185">Reference proteome</keyword>
<dbReference type="EMBL" id="JAUJYN010000002">
    <property type="protein sequence ID" value="KAK1277669.1"/>
    <property type="molecule type" value="Genomic_DNA"/>
</dbReference>
<evidence type="ECO:0000313" key="2">
    <source>
        <dbReference type="Proteomes" id="UP001179952"/>
    </source>
</evidence>
<organism evidence="1 2">
    <name type="scientific">Acorus gramineus</name>
    <name type="common">Dwarf sweet flag</name>
    <dbReference type="NCBI Taxonomy" id="55184"/>
    <lineage>
        <taxon>Eukaryota</taxon>
        <taxon>Viridiplantae</taxon>
        <taxon>Streptophyta</taxon>
        <taxon>Embryophyta</taxon>
        <taxon>Tracheophyta</taxon>
        <taxon>Spermatophyta</taxon>
        <taxon>Magnoliopsida</taxon>
        <taxon>Liliopsida</taxon>
        <taxon>Acoraceae</taxon>
        <taxon>Acorus</taxon>
    </lineage>
</organism>
<reference evidence="1" key="2">
    <citation type="submission" date="2023-06" db="EMBL/GenBank/DDBJ databases">
        <authorList>
            <person name="Ma L."/>
            <person name="Liu K.-W."/>
            <person name="Li Z."/>
            <person name="Hsiao Y.-Y."/>
            <person name="Qi Y."/>
            <person name="Fu T."/>
            <person name="Tang G."/>
            <person name="Zhang D."/>
            <person name="Sun W.-H."/>
            <person name="Liu D.-K."/>
            <person name="Li Y."/>
            <person name="Chen G.-Z."/>
            <person name="Liu X.-D."/>
            <person name="Liao X.-Y."/>
            <person name="Jiang Y.-T."/>
            <person name="Yu X."/>
            <person name="Hao Y."/>
            <person name="Huang J."/>
            <person name="Zhao X.-W."/>
            <person name="Ke S."/>
            <person name="Chen Y.-Y."/>
            <person name="Wu W.-L."/>
            <person name="Hsu J.-L."/>
            <person name="Lin Y.-F."/>
            <person name="Huang M.-D."/>
            <person name="Li C.-Y."/>
            <person name="Huang L."/>
            <person name="Wang Z.-W."/>
            <person name="Zhao X."/>
            <person name="Zhong W.-Y."/>
            <person name="Peng D.-H."/>
            <person name="Ahmad S."/>
            <person name="Lan S."/>
            <person name="Zhang J.-S."/>
            <person name="Tsai W.-C."/>
            <person name="Van De Peer Y."/>
            <person name="Liu Z.-J."/>
        </authorList>
    </citation>
    <scope>NUCLEOTIDE SEQUENCE</scope>
    <source>
        <strain evidence="1">SCP</strain>
        <tissue evidence="1">Leaves</tissue>
    </source>
</reference>
<name>A0AAV9BNF5_ACOGR</name>
<accession>A0AAV9BNF5</accession>
<gene>
    <name evidence="1" type="ORF">QJS04_geneDACA016587</name>
</gene>
<reference evidence="1" key="1">
    <citation type="journal article" date="2023" name="Nat. Commun.">
        <title>Diploid and tetraploid genomes of Acorus and the evolution of monocots.</title>
        <authorList>
            <person name="Ma L."/>
            <person name="Liu K.W."/>
            <person name="Li Z."/>
            <person name="Hsiao Y.Y."/>
            <person name="Qi Y."/>
            <person name="Fu T."/>
            <person name="Tang G.D."/>
            <person name="Zhang D."/>
            <person name="Sun W.H."/>
            <person name="Liu D.K."/>
            <person name="Li Y."/>
            <person name="Chen G.Z."/>
            <person name="Liu X.D."/>
            <person name="Liao X.Y."/>
            <person name="Jiang Y.T."/>
            <person name="Yu X."/>
            <person name="Hao Y."/>
            <person name="Huang J."/>
            <person name="Zhao X.W."/>
            <person name="Ke S."/>
            <person name="Chen Y.Y."/>
            <person name="Wu W.L."/>
            <person name="Hsu J.L."/>
            <person name="Lin Y.F."/>
            <person name="Huang M.D."/>
            <person name="Li C.Y."/>
            <person name="Huang L."/>
            <person name="Wang Z.W."/>
            <person name="Zhao X."/>
            <person name="Zhong W.Y."/>
            <person name="Peng D.H."/>
            <person name="Ahmad S."/>
            <person name="Lan S."/>
            <person name="Zhang J.S."/>
            <person name="Tsai W.C."/>
            <person name="Van de Peer Y."/>
            <person name="Liu Z.J."/>
        </authorList>
    </citation>
    <scope>NUCLEOTIDE SEQUENCE</scope>
    <source>
        <strain evidence="1">SCP</strain>
    </source>
</reference>
<dbReference type="Proteomes" id="UP001179952">
    <property type="component" value="Unassembled WGS sequence"/>
</dbReference>
<sequence length="109" mass="12245">MGCASSSHQFNSSVSVLRRLEEQNPAFFDVYKFRLKMKKQINIFNKLLAQQDKLLHEGSQGGGAPVPISNGFLKTPYMLDFSGILTFDDSFDDSMEWGYETKGGKFHAA</sequence>